<dbReference type="GeneID" id="63823169"/>
<keyword evidence="2" id="KW-1185">Reference proteome</keyword>
<evidence type="ECO:0000313" key="1">
    <source>
        <dbReference type="EMBL" id="KZT10641.1"/>
    </source>
</evidence>
<accession>A0A165GPT4</accession>
<protein>
    <recommendedName>
        <fullName evidence="3">Protein kinase domain-containing protein</fullName>
    </recommendedName>
</protein>
<organism evidence="1 2">
    <name type="scientific">Laetiporus sulphureus 93-53</name>
    <dbReference type="NCBI Taxonomy" id="1314785"/>
    <lineage>
        <taxon>Eukaryota</taxon>
        <taxon>Fungi</taxon>
        <taxon>Dikarya</taxon>
        <taxon>Basidiomycota</taxon>
        <taxon>Agaricomycotina</taxon>
        <taxon>Agaricomycetes</taxon>
        <taxon>Polyporales</taxon>
        <taxon>Laetiporus</taxon>
    </lineage>
</organism>
<dbReference type="STRING" id="1314785.A0A165GPT4"/>
<gene>
    <name evidence="1" type="ORF">LAESUDRAFT_692854</name>
</gene>
<dbReference type="InParanoid" id="A0A165GPT4"/>
<name>A0A165GPT4_9APHY</name>
<evidence type="ECO:0000313" key="2">
    <source>
        <dbReference type="Proteomes" id="UP000076871"/>
    </source>
</evidence>
<sequence>MTDVEVFPALVEGATLRIVLRPSAPSSTEDGVSLCARVTHTYSPFTMSPVLRVSIDPLRPSALPPSSSPFPTEAILKLYDRRCLTNTRVDYDDGRPWSLDEEREHWQYLVEVERGAAKVGDFASPTYMWDNDVSDGAFEAYLAYTAPAMFAAERAAYECLNELQGKEIPRLYGVVEWEVVPGILIEYVSGLTLRQLVQTWPRRTPTLSNVLLAHLCDRAVAVVDHMSDFDVLNEDVRLDNFLIREPFLELVEYPVVLVDLAQCRLRCAEEDEDAWVAAKWSQDETGAVGFVLLSLVQECVGKDVWSFKRSLRYYRPLEG</sequence>
<dbReference type="RefSeq" id="XP_040768381.1">
    <property type="nucleotide sequence ID" value="XM_040906140.1"/>
</dbReference>
<dbReference type="Proteomes" id="UP000076871">
    <property type="component" value="Unassembled WGS sequence"/>
</dbReference>
<dbReference type="EMBL" id="KV427608">
    <property type="protein sequence ID" value="KZT10641.1"/>
    <property type="molecule type" value="Genomic_DNA"/>
</dbReference>
<dbReference type="AlphaFoldDB" id="A0A165GPT4"/>
<reference evidence="1 2" key="1">
    <citation type="journal article" date="2016" name="Mol. Biol. Evol.">
        <title>Comparative Genomics of Early-Diverging Mushroom-Forming Fungi Provides Insights into the Origins of Lignocellulose Decay Capabilities.</title>
        <authorList>
            <person name="Nagy L.G."/>
            <person name="Riley R."/>
            <person name="Tritt A."/>
            <person name="Adam C."/>
            <person name="Daum C."/>
            <person name="Floudas D."/>
            <person name="Sun H."/>
            <person name="Yadav J.S."/>
            <person name="Pangilinan J."/>
            <person name="Larsson K.H."/>
            <person name="Matsuura K."/>
            <person name="Barry K."/>
            <person name="Labutti K."/>
            <person name="Kuo R."/>
            <person name="Ohm R.A."/>
            <person name="Bhattacharya S.S."/>
            <person name="Shirouzu T."/>
            <person name="Yoshinaga Y."/>
            <person name="Martin F.M."/>
            <person name="Grigoriev I.V."/>
            <person name="Hibbett D.S."/>
        </authorList>
    </citation>
    <scope>NUCLEOTIDE SEQUENCE [LARGE SCALE GENOMIC DNA]</scope>
    <source>
        <strain evidence="1 2">93-53</strain>
    </source>
</reference>
<dbReference type="OrthoDB" id="3269050at2759"/>
<dbReference type="InterPro" id="IPR011009">
    <property type="entry name" value="Kinase-like_dom_sf"/>
</dbReference>
<dbReference type="Gene3D" id="1.10.510.10">
    <property type="entry name" value="Transferase(Phosphotransferase) domain 1"/>
    <property type="match status" value="1"/>
</dbReference>
<dbReference type="SUPFAM" id="SSF56112">
    <property type="entry name" value="Protein kinase-like (PK-like)"/>
    <property type="match status" value="1"/>
</dbReference>
<evidence type="ECO:0008006" key="3">
    <source>
        <dbReference type="Google" id="ProtNLM"/>
    </source>
</evidence>
<proteinExistence type="predicted"/>